<feature type="transmembrane region" description="Helical" evidence="7">
    <location>
        <begin position="612"/>
        <end position="637"/>
    </location>
</feature>
<feature type="transmembrane region" description="Helical" evidence="7">
    <location>
        <begin position="587"/>
        <end position="605"/>
    </location>
</feature>
<feature type="transmembrane region" description="Helical" evidence="7">
    <location>
        <begin position="504"/>
        <end position="531"/>
    </location>
</feature>
<feature type="transmembrane region" description="Helical" evidence="7">
    <location>
        <begin position="857"/>
        <end position="877"/>
    </location>
</feature>
<feature type="transmembrane region" description="Helical" evidence="7">
    <location>
        <begin position="177"/>
        <end position="197"/>
    </location>
</feature>
<dbReference type="Proteomes" id="UP001327957">
    <property type="component" value="Unassembled WGS sequence"/>
</dbReference>
<evidence type="ECO:0000313" key="8">
    <source>
        <dbReference type="EMBL" id="KAK6222557.1"/>
    </source>
</evidence>
<dbReference type="Pfam" id="PF00209">
    <property type="entry name" value="SNF"/>
    <property type="match status" value="1"/>
</dbReference>
<dbReference type="PANTHER" id="PTHR11616">
    <property type="entry name" value="SODIUM/CHLORIDE DEPENDENT TRANSPORTER"/>
    <property type="match status" value="1"/>
</dbReference>
<evidence type="ECO:0000256" key="4">
    <source>
        <dbReference type="ARBA" id="ARBA00022989"/>
    </source>
</evidence>
<feature type="transmembrane region" description="Helical" evidence="7">
    <location>
        <begin position="369"/>
        <end position="389"/>
    </location>
</feature>
<keyword evidence="4 7" id="KW-1133">Transmembrane helix</keyword>
<dbReference type="EMBL" id="JASAOK010000018">
    <property type="protein sequence ID" value="KAK6222557.1"/>
    <property type="molecule type" value="Genomic_DNA"/>
</dbReference>
<feature type="transmembrane region" description="Helical" evidence="7">
    <location>
        <begin position="750"/>
        <end position="771"/>
    </location>
</feature>
<feature type="compositionally biased region" description="Basic and acidic residues" evidence="6">
    <location>
        <begin position="1072"/>
        <end position="1094"/>
    </location>
</feature>
<reference evidence="8 9" key="1">
    <citation type="submission" date="2023-04" db="EMBL/GenBank/DDBJ databases">
        <title>Colletotrichum tabacum stain YC1 causing leaf anthracnose on Nicotiana tabacum(L.) cv.</title>
        <authorList>
            <person name="Ji Z."/>
            <person name="Wang M."/>
            <person name="Zhang J."/>
            <person name="Wang N."/>
            <person name="Zhou Z."/>
        </authorList>
    </citation>
    <scope>NUCLEOTIDE SEQUENCE [LARGE SCALE GENOMIC DNA]</scope>
    <source>
        <strain evidence="8 9">YC1</strain>
    </source>
</reference>
<comment type="subcellular location">
    <subcellularLocation>
        <location evidence="1">Membrane</location>
        <topology evidence="1">Multi-pass membrane protein</topology>
    </subcellularLocation>
</comment>
<comment type="caution">
    <text evidence="8">The sequence shown here is derived from an EMBL/GenBank/DDBJ whole genome shotgun (WGS) entry which is preliminary data.</text>
</comment>
<feature type="transmembrane region" description="Helical" evidence="7">
    <location>
        <begin position="657"/>
        <end position="682"/>
    </location>
</feature>
<feature type="transmembrane region" description="Helical" evidence="7">
    <location>
        <begin position="462"/>
        <end position="483"/>
    </location>
</feature>
<dbReference type="AlphaFoldDB" id="A0AAV9TLK9"/>
<feature type="transmembrane region" description="Helical" evidence="7">
    <location>
        <begin position="822"/>
        <end position="845"/>
    </location>
</feature>
<feature type="region of interest" description="Disordered" evidence="6">
    <location>
        <begin position="1053"/>
        <end position="1094"/>
    </location>
</feature>
<feature type="transmembrane region" description="Helical" evidence="7">
    <location>
        <begin position="956"/>
        <end position="974"/>
    </location>
</feature>
<feature type="transmembrane region" description="Helical" evidence="7">
    <location>
        <begin position="234"/>
        <end position="251"/>
    </location>
</feature>
<dbReference type="GO" id="GO:0005886">
    <property type="term" value="C:plasma membrane"/>
    <property type="evidence" value="ECO:0007669"/>
    <property type="project" value="TreeGrafter"/>
</dbReference>
<feature type="transmembrane region" description="Helical" evidence="7">
    <location>
        <begin position="25"/>
        <end position="51"/>
    </location>
</feature>
<feature type="transmembrane region" description="Helical" evidence="7">
    <location>
        <begin position="108"/>
        <end position="130"/>
    </location>
</feature>
<evidence type="ECO:0000256" key="3">
    <source>
        <dbReference type="ARBA" id="ARBA00022692"/>
    </source>
</evidence>
<dbReference type="CDD" id="cd11554">
    <property type="entry name" value="SLC6sbd_u2"/>
    <property type="match status" value="1"/>
</dbReference>
<evidence type="ECO:0000256" key="6">
    <source>
        <dbReference type="SAM" id="MobiDB-lite"/>
    </source>
</evidence>
<feature type="transmembrane region" description="Helical" evidence="7">
    <location>
        <begin position="333"/>
        <end position="357"/>
    </location>
</feature>
<evidence type="ECO:0000256" key="5">
    <source>
        <dbReference type="ARBA" id="ARBA00023136"/>
    </source>
</evidence>
<feature type="transmembrane region" description="Helical" evidence="7">
    <location>
        <begin position="986"/>
        <end position="1011"/>
    </location>
</feature>
<gene>
    <name evidence="8" type="ORF">QIS74_04259</name>
</gene>
<protein>
    <submittedName>
        <fullName evidence="8">Sodium:neurotransmitter symporter family protein</fullName>
    </submittedName>
</protein>
<dbReference type="InterPro" id="IPR037272">
    <property type="entry name" value="SNS_sf"/>
</dbReference>
<evidence type="ECO:0000256" key="2">
    <source>
        <dbReference type="ARBA" id="ARBA00022448"/>
    </source>
</evidence>
<keyword evidence="5 7" id="KW-0472">Membrane</keyword>
<accession>A0AAV9TLK9</accession>
<feature type="transmembrane region" description="Helical" evidence="7">
    <location>
        <begin position="432"/>
        <end position="450"/>
    </location>
</feature>
<dbReference type="GO" id="GO:0035725">
    <property type="term" value="P:sodium ion transmembrane transport"/>
    <property type="evidence" value="ECO:0007669"/>
    <property type="project" value="TreeGrafter"/>
</dbReference>
<keyword evidence="3 7" id="KW-0812">Transmembrane</keyword>
<feature type="transmembrane region" description="Helical" evidence="7">
    <location>
        <begin position="883"/>
        <end position="903"/>
    </location>
</feature>
<evidence type="ECO:0000256" key="1">
    <source>
        <dbReference type="ARBA" id="ARBA00004141"/>
    </source>
</evidence>
<evidence type="ECO:0000256" key="7">
    <source>
        <dbReference type="SAM" id="Phobius"/>
    </source>
</evidence>
<feature type="transmembrane region" description="Helical" evidence="7">
    <location>
        <begin position="694"/>
        <end position="718"/>
    </location>
</feature>
<name>A0AAV9TLK9_9PEZI</name>
<dbReference type="PANTHER" id="PTHR11616:SF240">
    <property type="entry name" value="BLOATED TUBULES, ISOFORM B-RELATED"/>
    <property type="match status" value="1"/>
</dbReference>
<proteinExistence type="predicted"/>
<dbReference type="InterPro" id="IPR000175">
    <property type="entry name" value="Na/ntran_symport"/>
</dbReference>
<feature type="transmembrane region" description="Helical" evidence="7">
    <location>
        <begin position="791"/>
        <end position="816"/>
    </location>
</feature>
<organism evidence="8 9">
    <name type="scientific">Colletotrichum tabaci</name>
    <dbReference type="NCBI Taxonomy" id="1209068"/>
    <lineage>
        <taxon>Eukaryota</taxon>
        <taxon>Fungi</taxon>
        <taxon>Dikarya</taxon>
        <taxon>Ascomycota</taxon>
        <taxon>Pezizomycotina</taxon>
        <taxon>Sordariomycetes</taxon>
        <taxon>Hypocreomycetidae</taxon>
        <taxon>Glomerellales</taxon>
        <taxon>Glomerellaceae</taxon>
        <taxon>Colletotrichum</taxon>
        <taxon>Colletotrichum destructivum species complex</taxon>
    </lineage>
</organism>
<keyword evidence="9" id="KW-1185">Reference proteome</keyword>
<dbReference type="PROSITE" id="PS50267">
    <property type="entry name" value="NA_NEUROTRAN_SYMP_3"/>
    <property type="match status" value="1"/>
</dbReference>
<evidence type="ECO:0000313" key="9">
    <source>
        <dbReference type="Proteomes" id="UP001327957"/>
    </source>
</evidence>
<feature type="transmembrane region" description="Helical" evidence="7">
    <location>
        <begin position="142"/>
        <end position="165"/>
    </location>
</feature>
<dbReference type="PRINTS" id="PR00176">
    <property type="entry name" value="NANEUSMPORT"/>
</dbReference>
<dbReference type="SUPFAM" id="SSF161070">
    <property type="entry name" value="SNF-like"/>
    <property type="match status" value="1"/>
</dbReference>
<sequence>MDQPTDYLVTQKGCELLDDIADPDVTGWGVVASFMVSFGLTYIAIVLAYIFRLLPESRYNSIDRAVSQNLSPLRSDSFPLRLPQWHSTQGSRTAKETGIKRVRAFESFILAMSDQQLITGVALIIVTTYMTFSELSESFSVYSFQVATRLGYCSCIVHLCTISLLREHFDANKRLRDFRVALVSIFLALLAVCMVISDSVTFRFNRRISVKCARENLKLVDPERPRYVEYSDEMILVSNLVVLILVLLLGYSRRFLELYHPLARHDSHYWMARSLRPMFDKNVDEAYKNADQERTSSLEALRKQRGRDRPAPLDLTQWRLISKIWIECVSTSFLWDMMWLTFYFVFGIAGLLKFYIYEHAEHAKMKPNFGQLVPLILVGLPFLAAWEAYSSPGFRRITPTMASIGRKIYNVLAPSADKGDDGRDVWGSRTSFIFAAMGGAVGLGNLLRFPSIVFNNHGLQFFIPYLISLACLAIPTLLLEISIGQAYRSGCVLAWHHAHKRAKGVGFGVVYIGYAIVIYYVPIIAWIMTYFRHSFVSPLPWTGRNEEFFYGTVLQDVPGVQGNLTADGSAVQDYTYYPGMGMVTETTLWNLFTWFVVWLCMFKGIGLTGRVVYFTMAMPLILMIVLIGRGCSLPNAIDGIRIYWTEWHGDKLASGTIWQEACGQVFFSTGIGMGYYTSYASYNSKYSNAVQDSLIICISNSLIEVIGSMSVFGVVGYLGMHPDTSERLNTFVVGFLTYPEAISEMPGANFWGVLFFATLFILGLGSAFALLETLVTMVCDTDWGKRYSRPWVSTVIVIASFLISLPFCTEFGYTLVDAADTWINYLALFWIVWCEAVCATTLYRYRDVVDQCGLLSWCLYNLFGYVGGMFVGLVVAHSVSAEAGAGVGFGIFIIGTLSSVLLASDPTAYCPDFFCKNSIMRRFWYLSSYSGNQLRRDLNATICVGGQWRIPSIWPFVLKYNTAPIVAIIFSFAYPNFYADKRWDPLHIAGFAFMHIVLVSSLVGLVMPRWFNVLVPAHKRAEGDYPVLPGTIFSRANAAGTLDIDGVPQDAEGAAAIDARGPSGETWTQERSSSRERNSSQEKVADKRRQDVVM</sequence>
<keyword evidence="2" id="KW-0813">Transport</keyword>